<proteinExistence type="predicted"/>
<accession>A0ABR2WZ90</accession>
<feature type="domain" description="NAD(P)-binding" evidence="1">
    <location>
        <begin position="21"/>
        <end position="122"/>
    </location>
</feature>
<dbReference type="PANTHER" id="PTHR43162:SF1">
    <property type="entry name" value="PRESTALK A DIFFERENTIATION PROTEIN A"/>
    <property type="match status" value="1"/>
</dbReference>
<dbReference type="EMBL" id="JASJQH010000122">
    <property type="protein sequence ID" value="KAK9766806.1"/>
    <property type="molecule type" value="Genomic_DNA"/>
</dbReference>
<dbReference type="InterPro" id="IPR051604">
    <property type="entry name" value="Ergot_Alk_Oxidoreductase"/>
</dbReference>
<comment type="caution">
    <text evidence="2">The sequence shown here is derived from an EMBL/GenBank/DDBJ whole genome shotgun (WGS) entry which is preliminary data.</text>
</comment>
<gene>
    <name evidence="2" type="ORF">K7432_003827</name>
</gene>
<evidence type="ECO:0000259" key="1">
    <source>
        <dbReference type="Pfam" id="PF13460"/>
    </source>
</evidence>
<name>A0ABR2WZ90_9FUNG</name>
<dbReference type="InterPro" id="IPR036291">
    <property type="entry name" value="NAD(P)-bd_dom_sf"/>
</dbReference>
<dbReference type="Pfam" id="PF13460">
    <property type="entry name" value="NAD_binding_10"/>
    <property type="match status" value="1"/>
</dbReference>
<dbReference type="SUPFAM" id="SSF51735">
    <property type="entry name" value="NAD(P)-binding Rossmann-fold domains"/>
    <property type="match status" value="1"/>
</dbReference>
<keyword evidence="3" id="KW-1185">Reference proteome</keyword>
<sequence>MNHSDIHKPTVCVVGADLFLGLRICSYLLSLSHRPFEVVRAVVKDTNLNEKLEGFGCEVVKADFDDQEALTSCFRNFDWVVILPYPHPERVRLALSCVEASDKAHVENILCCTFVGVDSQLSSLREFKELEDRVTQSPAQTYILRLTFLLQTFLWWRKNFFEKNALSIPIGEGEFAPLDASNVCQACAEIMEYCTMVNRHQSHTYILTGPKLLTGDEIAKVASDTLKVPIVFDPVTRDECRQYLESVEDLDLFRTPENVPYRIETNLDLCELVRRREMNFVTEDMMKLTGTRGKSVAKYFEENAESFHPPAPAFESSRL</sequence>
<evidence type="ECO:0000313" key="2">
    <source>
        <dbReference type="EMBL" id="KAK9766806.1"/>
    </source>
</evidence>
<evidence type="ECO:0000313" key="3">
    <source>
        <dbReference type="Proteomes" id="UP001479436"/>
    </source>
</evidence>
<organism evidence="2 3">
    <name type="scientific">Basidiobolus ranarum</name>
    <dbReference type="NCBI Taxonomy" id="34480"/>
    <lineage>
        <taxon>Eukaryota</taxon>
        <taxon>Fungi</taxon>
        <taxon>Fungi incertae sedis</taxon>
        <taxon>Zoopagomycota</taxon>
        <taxon>Entomophthoromycotina</taxon>
        <taxon>Basidiobolomycetes</taxon>
        <taxon>Basidiobolales</taxon>
        <taxon>Basidiobolaceae</taxon>
        <taxon>Basidiobolus</taxon>
    </lineage>
</organism>
<dbReference type="PANTHER" id="PTHR43162">
    <property type="match status" value="1"/>
</dbReference>
<dbReference type="Gene3D" id="3.40.50.720">
    <property type="entry name" value="NAD(P)-binding Rossmann-like Domain"/>
    <property type="match status" value="1"/>
</dbReference>
<dbReference type="Proteomes" id="UP001479436">
    <property type="component" value="Unassembled WGS sequence"/>
</dbReference>
<reference evidence="2 3" key="1">
    <citation type="submission" date="2023-04" db="EMBL/GenBank/DDBJ databases">
        <title>Genome of Basidiobolus ranarum AG-B5.</title>
        <authorList>
            <person name="Stajich J.E."/>
            <person name="Carter-House D."/>
            <person name="Gryganskyi A."/>
        </authorList>
    </citation>
    <scope>NUCLEOTIDE SEQUENCE [LARGE SCALE GENOMIC DNA]</scope>
    <source>
        <strain evidence="2 3">AG-B5</strain>
    </source>
</reference>
<dbReference type="InterPro" id="IPR016040">
    <property type="entry name" value="NAD(P)-bd_dom"/>
</dbReference>
<protein>
    <recommendedName>
        <fullName evidence="1">NAD(P)-binding domain-containing protein</fullName>
    </recommendedName>
</protein>